<evidence type="ECO:0000256" key="4">
    <source>
        <dbReference type="ARBA" id="ARBA00022840"/>
    </source>
</evidence>
<dbReference type="AlphaFoldDB" id="A0A1M7T4E3"/>
<keyword evidence="11" id="KW-1185">Reference proteome</keyword>
<dbReference type="GO" id="GO:0005886">
    <property type="term" value="C:plasma membrane"/>
    <property type="evidence" value="ECO:0007669"/>
    <property type="project" value="UniProtKB-SubCell"/>
</dbReference>
<dbReference type="InterPro" id="IPR036640">
    <property type="entry name" value="ABC1_TM_sf"/>
</dbReference>
<evidence type="ECO:0000259" key="8">
    <source>
        <dbReference type="PROSITE" id="PS50893"/>
    </source>
</evidence>
<keyword evidence="6 7" id="KW-0472">Membrane</keyword>
<comment type="subcellular location">
    <subcellularLocation>
        <location evidence="1">Cell membrane</location>
        <topology evidence="1">Multi-pass membrane protein</topology>
    </subcellularLocation>
</comment>
<dbReference type="InterPro" id="IPR003439">
    <property type="entry name" value="ABC_transporter-like_ATP-bd"/>
</dbReference>
<dbReference type="GO" id="GO:0005524">
    <property type="term" value="F:ATP binding"/>
    <property type="evidence" value="ECO:0007669"/>
    <property type="project" value="UniProtKB-KW"/>
</dbReference>
<dbReference type="InterPro" id="IPR011527">
    <property type="entry name" value="ABC1_TM_dom"/>
</dbReference>
<dbReference type="Pfam" id="PF00664">
    <property type="entry name" value="ABC_membrane"/>
    <property type="match status" value="1"/>
</dbReference>
<sequence>MTVAIPKSEVPGLGSPGVLLASAAANLLSMAMPLAIMQIYDRIIPNRAVETFAALMIGAGAAVLLEAALTRARDCALTWRAARFEHAASVGLARRLLKADPKALAGIAPGVHTERFSSVARIRDAESGRALIALADAPFVGLFLAMVYLIGGAVVLAPAAVVAIAIVGALMANLRLAARMDAADRLSQMQANFASETLGRFAAVKAQSLEAPMRRRYERLMRVRAALERAVDSTVNRSAALSSALAPAAMVSVAAAGSVMVMDGRLTIGELAACMLLSNRALPPVQRIVAQWSALVRARVSREAVREGLSLPPAGLPRPIAPAAFQGGLLLQRVALENCNSPEPVLEGIDLRIEPGERIAIQGESGAGKTLLLQVMCGYLAPDRGRVLLDGRTDMRRVDEEWLRARIAYVPERAALFSGSLAQNLTMFDACAMPDETRAELWRRIEAVSAELGLLDLAGRLPNGFHTRLGPGSGHSLPQGFIQRIAIARAFLRQPRAILFDAANASLDAHGDVLVREALARFEGTLVIVSQRPSLVRICDRRFRLSKGKLIEEADCHELAR</sequence>
<evidence type="ECO:0000256" key="1">
    <source>
        <dbReference type="ARBA" id="ARBA00004651"/>
    </source>
</evidence>
<feature type="transmembrane region" description="Helical" evidence="7">
    <location>
        <begin position="156"/>
        <end position="178"/>
    </location>
</feature>
<dbReference type="PROSITE" id="PS50929">
    <property type="entry name" value="ABC_TM1F"/>
    <property type="match status" value="1"/>
</dbReference>
<evidence type="ECO:0000313" key="11">
    <source>
        <dbReference type="Proteomes" id="UP000184066"/>
    </source>
</evidence>
<accession>A0A1M7T4E3</accession>
<keyword evidence="2 7" id="KW-0812">Transmembrane</keyword>
<proteinExistence type="predicted"/>
<feature type="domain" description="ABC transporter" evidence="8">
    <location>
        <begin position="329"/>
        <end position="561"/>
    </location>
</feature>
<dbReference type="InterPro" id="IPR003593">
    <property type="entry name" value="AAA+_ATPase"/>
</dbReference>
<dbReference type="Gene3D" id="3.40.50.300">
    <property type="entry name" value="P-loop containing nucleotide triphosphate hydrolases"/>
    <property type="match status" value="1"/>
</dbReference>
<evidence type="ECO:0000256" key="3">
    <source>
        <dbReference type="ARBA" id="ARBA00022741"/>
    </source>
</evidence>
<evidence type="ECO:0000256" key="5">
    <source>
        <dbReference type="ARBA" id="ARBA00022989"/>
    </source>
</evidence>
<keyword evidence="3" id="KW-0547">Nucleotide-binding</keyword>
<reference evidence="10 11" key="1">
    <citation type="submission" date="2016-12" db="EMBL/GenBank/DDBJ databases">
        <authorList>
            <person name="Song W.-J."/>
            <person name="Kurnit D.M."/>
        </authorList>
    </citation>
    <scope>NUCLEOTIDE SEQUENCE [LARGE SCALE GENOMIC DNA]</scope>
    <source>
        <strain evidence="10 11">CGMCC 1.10808</strain>
    </source>
</reference>
<dbReference type="RefSeq" id="WP_072747098.1">
    <property type="nucleotide sequence ID" value="NZ_FOHL01000004.1"/>
</dbReference>
<feature type="transmembrane region" description="Helical" evidence="7">
    <location>
        <begin position="130"/>
        <end position="150"/>
    </location>
</feature>
<feature type="transmembrane region" description="Helical" evidence="7">
    <location>
        <begin position="17"/>
        <end position="40"/>
    </location>
</feature>
<dbReference type="GO" id="GO:0015421">
    <property type="term" value="F:ABC-type oligopeptide transporter activity"/>
    <property type="evidence" value="ECO:0007669"/>
    <property type="project" value="TreeGrafter"/>
</dbReference>
<organism evidence="10 11">
    <name type="scientific">Oceanicella actignis</name>
    <dbReference type="NCBI Taxonomy" id="1189325"/>
    <lineage>
        <taxon>Bacteria</taxon>
        <taxon>Pseudomonadati</taxon>
        <taxon>Pseudomonadota</taxon>
        <taxon>Alphaproteobacteria</taxon>
        <taxon>Rhodobacterales</taxon>
        <taxon>Paracoccaceae</taxon>
        <taxon>Oceanicella</taxon>
    </lineage>
</organism>
<evidence type="ECO:0000256" key="7">
    <source>
        <dbReference type="SAM" id="Phobius"/>
    </source>
</evidence>
<evidence type="ECO:0000256" key="6">
    <source>
        <dbReference type="ARBA" id="ARBA00023136"/>
    </source>
</evidence>
<dbReference type="GO" id="GO:0016887">
    <property type="term" value="F:ATP hydrolysis activity"/>
    <property type="evidence" value="ECO:0007669"/>
    <property type="project" value="InterPro"/>
</dbReference>
<dbReference type="PROSITE" id="PS50893">
    <property type="entry name" value="ABC_TRANSPORTER_2"/>
    <property type="match status" value="1"/>
</dbReference>
<dbReference type="PANTHER" id="PTHR43394:SF1">
    <property type="entry name" value="ATP-BINDING CASSETTE SUB-FAMILY B MEMBER 10, MITOCHONDRIAL"/>
    <property type="match status" value="1"/>
</dbReference>
<dbReference type="InterPro" id="IPR027417">
    <property type="entry name" value="P-loop_NTPase"/>
</dbReference>
<gene>
    <name evidence="10" type="ORF">SAMN05216200_104137</name>
</gene>
<dbReference type="PANTHER" id="PTHR43394">
    <property type="entry name" value="ATP-DEPENDENT PERMEASE MDL1, MITOCHONDRIAL"/>
    <property type="match status" value="1"/>
</dbReference>
<dbReference type="SUPFAM" id="SSF90123">
    <property type="entry name" value="ABC transporter transmembrane region"/>
    <property type="match status" value="1"/>
</dbReference>
<evidence type="ECO:0000313" key="10">
    <source>
        <dbReference type="EMBL" id="SHN65613.1"/>
    </source>
</evidence>
<dbReference type="Proteomes" id="UP000184066">
    <property type="component" value="Unassembled WGS sequence"/>
</dbReference>
<feature type="domain" description="ABC transmembrane type-1" evidence="9">
    <location>
        <begin position="17"/>
        <end position="297"/>
    </location>
</feature>
<dbReference type="Pfam" id="PF00005">
    <property type="entry name" value="ABC_tran"/>
    <property type="match status" value="1"/>
</dbReference>
<keyword evidence="5 7" id="KW-1133">Transmembrane helix</keyword>
<dbReference type="STRING" id="1189325.SAMN04488119_104137"/>
<evidence type="ECO:0000259" key="9">
    <source>
        <dbReference type="PROSITE" id="PS50929"/>
    </source>
</evidence>
<keyword evidence="4 10" id="KW-0067">ATP-binding</keyword>
<evidence type="ECO:0000256" key="2">
    <source>
        <dbReference type="ARBA" id="ARBA00022692"/>
    </source>
</evidence>
<name>A0A1M7T4E3_9RHOB</name>
<feature type="transmembrane region" description="Helical" evidence="7">
    <location>
        <begin position="52"/>
        <end position="70"/>
    </location>
</feature>
<dbReference type="SMART" id="SM00382">
    <property type="entry name" value="AAA"/>
    <property type="match status" value="1"/>
</dbReference>
<dbReference type="EMBL" id="FRDL01000004">
    <property type="protein sequence ID" value="SHN65613.1"/>
    <property type="molecule type" value="Genomic_DNA"/>
</dbReference>
<dbReference type="InterPro" id="IPR039421">
    <property type="entry name" value="Type_1_exporter"/>
</dbReference>
<dbReference type="Gene3D" id="1.20.1560.10">
    <property type="entry name" value="ABC transporter type 1, transmembrane domain"/>
    <property type="match status" value="1"/>
</dbReference>
<dbReference type="OrthoDB" id="5288404at2"/>
<dbReference type="SUPFAM" id="SSF52540">
    <property type="entry name" value="P-loop containing nucleoside triphosphate hydrolases"/>
    <property type="match status" value="1"/>
</dbReference>
<protein>
    <submittedName>
        <fullName evidence="10">ATP-binding cassette, subfamily C, LapB</fullName>
    </submittedName>
</protein>